<protein>
    <submittedName>
        <fullName evidence="5">Glycosyltransferase family 4 protein</fullName>
    </submittedName>
    <submittedName>
        <fullName evidence="4">Glycosyltransferase involved in cell wall biosynthesis</fullName>
    </submittedName>
</protein>
<sequence length="349" mass="39025">MNNIAISINCFRSGGGMESYTFDLVRQLAAEQQTVSVYASVFDTSVSEYRQIQAVHINQKRIPKKLRPYFFARQLDRKRRPGEPLIACNPSDHADVFICGGTHLGYLQGMQQQANLLDKLTIRRNRSNYESARSIMAHSQLMQRELLDLYGITPEKIRVVHPPADTARFYPQPESIAATRAQYGFADDETVFLFPSTGHKRKGLDLLAAFFEQTALPVKLAVAGSPLPRPMKNVLELGFCKNMPELYRAADYTIMASMYEPFGLVGVESVLCGTRVVLADNMGCCEVLTDSAGFFFSRQNPQTLASCIEKAVNLKAAGLHKLADPKQALSYNPTLPHHIRQLFQMLEAV</sequence>
<dbReference type="GO" id="GO:0016757">
    <property type="term" value="F:glycosyltransferase activity"/>
    <property type="evidence" value="ECO:0007669"/>
    <property type="project" value="InterPro"/>
</dbReference>
<dbReference type="RefSeq" id="WP_132954694.1">
    <property type="nucleotide sequence ID" value="NZ_CALJUB010000146.1"/>
</dbReference>
<accession>A0AAE9H1U6</accession>
<feature type="domain" description="Glycosyltransferase subfamily 4-like N-terminal" evidence="3">
    <location>
        <begin position="15"/>
        <end position="168"/>
    </location>
</feature>
<proteinExistence type="predicted"/>
<dbReference type="Pfam" id="PF13439">
    <property type="entry name" value="Glyco_transf_4"/>
    <property type="match status" value="1"/>
</dbReference>
<evidence type="ECO:0000313" key="4">
    <source>
        <dbReference type="EMBL" id="TCP00784.1"/>
    </source>
</evidence>
<dbReference type="PANTHER" id="PTHR46401">
    <property type="entry name" value="GLYCOSYLTRANSFERASE WBBK-RELATED"/>
    <property type="match status" value="1"/>
</dbReference>
<reference evidence="4 6" key="1">
    <citation type="submission" date="2019-03" db="EMBL/GenBank/DDBJ databases">
        <title>Genomic Encyclopedia of Type Strains, Phase IV (KMG-IV): sequencing the most valuable type-strain genomes for metagenomic binning, comparative biology and taxonomic classification.</title>
        <authorList>
            <person name="Goeker M."/>
        </authorList>
    </citation>
    <scope>NUCLEOTIDE SEQUENCE [LARGE SCALE GENOMIC DNA]</scope>
    <source>
        <strain evidence="4 6">DSM 17474</strain>
    </source>
</reference>
<dbReference type="EMBL" id="SLXE01000035">
    <property type="protein sequence ID" value="TCP00784.1"/>
    <property type="molecule type" value="Genomic_DNA"/>
</dbReference>
<dbReference type="AlphaFoldDB" id="A0AAE9H1U6"/>
<dbReference type="Proteomes" id="UP000829756">
    <property type="component" value="Chromosome"/>
</dbReference>
<keyword evidence="6" id="KW-1185">Reference proteome</keyword>
<dbReference type="KEGG" id="usu:LVJ78_03090"/>
<evidence type="ECO:0000259" key="3">
    <source>
        <dbReference type="Pfam" id="PF13439"/>
    </source>
</evidence>
<dbReference type="Proteomes" id="UP000294721">
    <property type="component" value="Unassembled WGS sequence"/>
</dbReference>
<evidence type="ECO:0000313" key="5">
    <source>
        <dbReference type="EMBL" id="UOO80019.1"/>
    </source>
</evidence>
<evidence type="ECO:0000313" key="7">
    <source>
        <dbReference type="Proteomes" id="UP000829756"/>
    </source>
</evidence>
<dbReference type="SUPFAM" id="SSF53756">
    <property type="entry name" value="UDP-Glycosyltransferase/glycogen phosphorylase"/>
    <property type="match status" value="1"/>
</dbReference>
<name>A0AAE9H1U6_9NEIS</name>
<feature type="domain" description="Glycosyl transferase family 1" evidence="2">
    <location>
        <begin position="178"/>
        <end position="315"/>
    </location>
</feature>
<evidence type="ECO:0000256" key="1">
    <source>
        <dbReference type="ARBA" id="ARBA00022679"/>
    </source>
</evidence>
<dbReference type="PANTHER" id="PTHR46401:SF2">
    <property type="entry name" value="GLYCOSYLTRANSFERASE WBBK-RELATED"/>
    <property type="match status" value="1"/>
</dbReference>
<organism evidence="5 7">
    <name type="scientific">Uruburuella suis</name>
    <dbReference type="NCBI Taxonomy" id="252130"/>
    <lineage>
        <taxon>Bacteria</taxon>
        <taxon>Pseudomonadati</taxon>
        <taxon>Pseudomonadota</taxon>
        <taxon>Betaproteobacteria</taxon>
        <taxon>Neisseriales</taxon>
        <taxon>Neisseriaceae</taxon>
        <taxon>Uruburuella</taxon>
    </lineage>
</organism>
<evidence type="ECO:0000259" key="2">
    <source>
        <dbReference type="Pfam" id="PF00534"/>
    </source>
</evidence>
<reference evidence="5" key="3">
    <citation type="journal article" date="2022" name="Res Sq">
        <title>Evolution of multicellular longitudinally dividing oral cavity symbionts (Neisseriaceae).</title>
        <authorList>
            <person name="Nyongesa S."/>
            <person name="Weber P."/>
            <person name="Bernet E."/>
            <person name="Pullido F."/>
            <person name="Nieckarz M."/>
            <person name="Delaby M."/>
            <person name="Nieves C."/>
            <person name="Viehboeck T."/>
            <person name="Krause N."/>
            <person name="Rivera-Millot A."/>
            <person name="Nakamura A."/>
            <person name="Vischer N."/>
            <person name="VanNieuwenhze M."/>
            <person name="Brun Y."/>
            <person name="Cava F."/>
            <person name="Bulgheresi S."/>
            <person name="Veyrier F."/>
        </authorList>
    </citation>
    <scope>NUCLEOTIDE SEQUENCE</scope>
    <source>
        <strain evidence="5">1258/02</strain>
    </source>
</reference>
<gene>
    <name evidence="4" type="ORF">EV680_13512</name>
    <name evidence="5" type="ORF">LVJ78_03090</name>
</gene>
<dbReference type="EMBL" id="CP091507">
    <property type="protein sequence ID" value="UOO80019.1"/>
    <property type="molecule type" value="Genomic_DNA"/>
</dbReference>
<dbReference type="GO" id="GO:0009103">
    <property type="term" value="P:lipopolysaccharide biosynthetic process"/>
    <property type="evidence" value="ECO:0007669"/>
    <property type="project" value="TreeGrafter"/>
</dbReference>
<dbReference type="Pfam" id="PF00534">
    <property type="entry name" value="Glycos_transf_1"/>
    <property type="match status" value="1"/>
</dbReference>
<dbReference type="InterPro" id="IPR028098">
    <property type="entry name" value="Glyco_trans_4-like_N"/>
</dbReference>
<dbReference type="CDD" id="cd03801">
    <property type="entry name" value="GT4_PimA-like"/>
    <property type="match status" value="1"/>
</dbReference>
<dbReference type="InterPro" id="IPR001296">
    <property type="entry name" value="Glyco_trans_1"/>
</dbReference>
<dbReference type="Gene3D" id="3.40.50.2000">
    <property type="entry name" value="Glycogen Phosphorylase B"/>
    <property type="match status" value="2"/>
</dbReference>
<reference evidence="5" key="2">
    <citation type="submission" date="2021-12" db="EMBL/GenBank/DDBJ databases">
        <authorList>
            <person name="Veyrier F.J."/>
        </authorList>
    </citation>
    <scope>NUCLEOTIDE SEQUENCE</scope>
    <source>
        <strain evidence="5">1258/02</strain>
    </source>
</reference>
<evidence type="ECO:0000313" key="6">
    <source>
        <dbReference type="Proteomes" id="UP000294721"/>
    </source>
</evidence>
<keyword evidence="1" id="KW-0808">Transferase</keyword>